<dbReference type="AlphaFoldDB" id="A0A397H7L3"/>
<dbReference type="GO" id="GO:0016491">
    <property type="term" value="F:oxidoreductase activity"/>
    <property type="evidence" value="ECO:0007669"/>
    <property type="project" value="UniProtKB-KW"/>
</dbReference>
<dbReference type="PANTHER" id="PTHR43364">
    <property type="entry name" value="NADH-SPECIFIC METHYLGLYOXAL REDUCTASE-RELATED"/>
    <property type="match status" value="1"/>
</dbReference>
<keyword evidence="1" id="KW-0560">Oxidoreductase</keyword>
<sequence>MIGKSSLPELVFGCAAMGDPSHPQAKFNRPENTLPLFELLRARGVAHLDTARAYPVGAPGTSEALLGSLRAGDWATIDTKVVSWRPGTHTAEMIAASIPLSLDALHLDKVNIMYLHAPDRATPFAETLRAMDEAHRAGKFSELGVSNYTAEEVEQMIEICEREGYIKPTVYQGRYNALIRSGEQGLFPTLRKHGIRFYAYSPSAAGLFTGKASKNVSQNALAGSRFDGTTPLGKVYQEDYFKDELFEAADRLRAAAERENLTAHAAALRWVMHHSALDGRHGDAIIIGASSLAQVEQNLDILEAGPLSQTLLQELGEIWQIAKDSAPVYHR</sequence>
<dbReference type="GeneID" id="38126941"/>
<dbReference type="CDD" id="cd19075">
    <property type="entry name" value="AKR_AKR7A1-5"/>
    <property type="match status" value="1"/>
</dbReference>
<dbReference type="InterPro" id="IPR023210">
    <property type="entry name" value="NADP_OxRdtase_dom"/>
</dbReference>
<dbReference type="InterPro" id="IPR050523">
    <property type="entry name" value="AKR_Detox_Biosynth"/>
</dbReference>
<dbReference type="Pfam" id="PF00248">
    <property type="entry name" value="Aldo_ket_red"/>
    <property type="match status" value="1"/>
</dbReference>
<dbReference type="STRING" id="41047.A0A397H7L3"/>
<accession>A0A397H7L3</accession>
<dbReference type="Gene3D" id="3.20.20.100">
    <property type="entry name" value="NADP-dependent oxidoreductase domain"/>
    <property type="match status" value="1"/>
</dbReference>
<name>A0A397H7L3_ASPTH</name>
<feature type="domain" description="NADP-dependent oxidoreductase" evidence="3">
    <location>
        <begin position="9"/>
        <end position="319"/>
    </location>
</feature>
<dbReference type="EMBL" id="NKHU02000076">
    <property type="protein sequence ID" value="RHZ57674.1"/>
    <property type="molecule type" value="Genomic_DNA"/>
</dbReference>
<dbReference type="VEuPathDB" id="FungiDB:CDV56_104967"/>
<evidence type="ECO:0000256" key="1">
    <source>
        <dbReference type="ARBA" id="ARBA00023002"/>
    </source>
</evidence>
<gene>
    <name evidence="4" type="ORF">CDV56_104967</name>
</gene>
<dbReference type="PANTHER" id="PTHR43364:SF4">
    <property type="entry name" value="NAD(P)-LINKED OXIDOREDUCTASE SUPERFAMILY PROTEIN"/>
    <property type="match status" value="1"/>
</dbReference>
<keyword evidence="5" id="KW-1185">Reference proteome</keyword>
<dbReference type="SUPFAM" id="SSF51430">
    <property type="entry name" value="NAD(P)-linked oxidoreductase"/>
    <property type="match status" value="1"/>
</dbReference>
<reference evidence="4" key="1">
    <citation type="submission" date="2018-08" db="EMBL/GenBank/DDBJ databases">
        <title>Draft genome sequence of azole-resistant Aspergillus thermomutatus (Neosartorya pseudofischeri) strain HMR AF 39, isolated from a human nasal aspirate.</title>
        <authorList>
            <person name="Parent-Michaud M."/>
            <person name="Dufresne P.J."/>
            <person name="Fournier E."/>
            <person name="Martineau C."/>
            <person name="Moreira S."/>
            <person name="Perkins V."/>
            <person name="De Repentigny L."/>
            <person name="Dufresne S.F."/>
        </authorList>
    </citation>
    <scope>NUCLEOTIDE SEQUENCE [LARGE SCALE GENOMIC DNA]</scope>
    <source>
        <strain evidence="4">HMR AF 39</strain>
    </source>
</reference>
<evidence type="ECO:0000313" key="5">
    <source>
        <dbReference type="Proteomes" id="UP000215305"/>
    </source>
</evidence>
<dbReference type="RefSeq" id="XP_026615137.1">
    <property type="nucleotide sequence ID" value="XM_026758586.1"/>
</dbReference>
<proteinExistence type="inferred from homology"/>
<dbReference type="OrthoDB" id="48988at2759"/>
<dbReference type="InterPro" id="IPR036812">
    <property type="entry name" value="NAD(P)_OxRdtase_dom_sf"/>
</dbReference>
<protein>
    <recommendedName>
        <fullName evidence="3">NADP-dependent oxidoreductase domain-containing protein</fullName>
    </recommendedName>
</protein>
<evidence type="ECO:0000256" key="2">
    <source>
        <dbReference type="ARBA" id="ARBA00038157"/>
    </source>
</evidence>
<comment type="caution">
    <text evidence="4">The sequence shown here is derived from an EMBL/GenBank/DDBJ whole genome shotgun (WGS) entry which is preliminary data.</text>
</comment>
<comment type="similarity">
    <text evidence="2">Belongs to the aldo/keto reductase family. Aldo/keto reductase 2 subfamily.</text>
</comment>
<evidence type="ECO:0000313" key="4">
    <source>
        <dbReference type="EMBL" id="RHZ57674.1"/>
    </source>
</evidence>
<dbReference type="Proteomes" id="UP000215305">
    <property type="component" value="Unassembled WGS sequence"/>
</dbReference>
<organism evidence="4 5">
    <name type="scientific">Aspergillus thermomutatus</name>
    <name type="common">Neosartorya pseudofischeri</name>
    <dbReference type="NCBI Taxonomy" id="41047"/>
    <lineage>
        <taxon>Eukaryota</taxon>
        <taxon>Fungi</taxon>
        <taxon>Dikarya</taxon>
        <taxon>Ascomycota</taxon>
        <taxon>Pezizomycotina</taxon>
        <taxon>Eurotiomycetes</taxon>
        <taxon>Eurotiomycetidae</taxon>
        <taxon>Eurotiales</taxon>
        <taxon>Aspergillaceae</taxon>
        <taxon>Aspergillus</taxon>
        <taxon>Aspergillus subgen. Fumigati</taxon>
    </lineage>
</organism>
<evidence type="ECO:0000259" key="3">
    <source>
        <dbReference type="Pfam" id="PF00248"/>
    </source>
</evidence>